<dbReference type="Proteomes" id="UP000294257">
    <property type="component" value="Unassembled WGS sequence"/>
</dbReference>
<accession>A0A4Q7KR45</accession>
<evidence type="ECO:0000313" key="3">
    <source>
        <dbReference type="Proteomes" id="UP000294257"/>
    </source>
</evidence>
<feature type="transmembrane region" description="Helical" evidence="1">
    <location>
        <begin position="21"/>
        <end position="38"/>
    </location>
</feature>
<evidence type="ECO:0000313" key="2">
    <source>
        <dbReference type="EMBL" id="RZS38964.1"/>
    </source>
</evidence>
<feature type="transmembrane region" description="Helical" evidence="1">
    <location>
        <begin position="44"/>
        <end position="64"/>
    </location>
</feature>
<keyword evidence="3" id="KW-1185">Reference proteome</keyword>
<dbReference type="RefSeq" id="WP_130344564.1">
    <property type="nucleotide sequence ID" value="NZ_SGWQ01000004.1"/>
</dbReference>
<proteinExistence type="predicted"/>
<dbReference type="EMBL" id="SGWQ01000004">
    <property type="protein sequence ID" value="RZS38964.1"/>
    <property type="molecule type" value="Genomic_DNA"/>
</dbReference>
<organism evidence="2 3">
    <name type="scientific">Herbihabitans rhizosphaerae</name>
    <dbReference type="NCBI Taxonomy" id="1872711"/>
    <lineage>
        <taxon>Bacteria</taxon>
        <taxon>Bacillati</taxon>
        <taxon>Actinomycetota</taxon>
        <taxon>Actinomycetes</taxon>
        <taxon>Pseudonocardiales</taxon>
        <taxon>Pseudonocardiaceae</taxon>
        <taxon>Herbihabitans</taxon>
    </lineage>
</organism>
<reference evidence="2 3" key="1">
    <citation type="submission" date="2019-02" db="EMBL/GenBank/DDBJ databases">
        <title>Genomic Encyclopedia of Type Strains, Phase IV (KMG-IV): sequencing the most valuable type-strain genomes for metagenomic binning, comparative biology and taxonomic classification.</title>
        <authorList>
            <person name="Goeker M."/>
        </authorList>
    </citation>
    <scope>NUCLEOTIDE SEQUENCE [LARGE SCALE GENOMIC DNA]</scope>
    <source>
        <strain evidence="2 3">DSM 101727</strain>
    </source>
</reference>
<comment type="caution">
    <text evidence="2">The sequence shown here is derived from an EMBL/GenBank/DDBJ whole genome shotgun (WGS) entry which is preliminary data.</text>
</comment>
<evidence type="ECO:0000256" key="1">
    <source>
        <dbReference type="SAM" id="Phobius"/>
    </source>
</evidence>
<sequence>MLRSWGSSRRALRRTGLVRRVGWGVLRALNVIAAAVLLTWLDTFVALGVLAWVIVLAAVVHTALPVTVRLAQLLGFGAVAYTVGSPLDRTEYVIELVGSLLPRQARRRYTDEMYANARTLERMRLPIPQGERQRRMRRDLLRGAPRTIVGAVFSSDAKASSAKGAGPS</sequence>
<dbReference type="AlphaFoldDB" id="A0A4Q7KR45"/>
<protein>
    <submittedName>
        <fullName evidence="2">Uncharacterized protein</fullName>
    </submittedName>
</protein>
<keyword evidence="1" id="KW-0812">Transmembrane</keyword>
<keyword evidence="1" id="KW-1133">Transmembrane helix</keyword>
<keyword evidence="1" id="KW-0472">Membrane</keyword>
<gene>
    <name evidence="2" type="ORF">EV193_104175</name>
</gene>
<name>A0A4Q7KR45_9PSEU</name>